<dbReference type="Gene3D" id="2.60.120.10">
    <property type="entry name" value="Jelly Rolls"/>
    <property type="match status" value="1"/>
</dbReference>
<evidence type="ECO:0000313" key="2">
    <source>
        <dbReference type="EMBL" id="SCM59640.1"/>
    </source>
</evidence>
<dbReference type="InterPro" id="IPR011051">
    <property type="entry name" value="RmlC_Cupin_sf"/>
</dbReference>
<dbReference type="EMBL" id="LT608328">
    <property type="protein sequence ID" value="SCM59640.1"/>
    <property type="molecule type" value="Genomic_DNA"/>
</dbReference>
<dbReference type="NCBIfam" id="TIGR04366">
    <property type="entry name" value="cupin_WbuC"/>
    <property type="match status" value="1"/>
</dbReference>
<dbReference type="InterPro" id="IPR046058">
    <property type="entry name" value="WbuC_cupin"/>
</dbReference>
<dbReference type="InterPro" id="IPR014710">
    <property type="entry name" value="RmlC-like_jellyroll"/>
</dbReference>
<organism evidence="2 3">
    <name type="scientific">Petrimonas mucosa</name>
    <dbReference type="NCBI Taxonomy" id="1642646"/>
    <lineage>
        <taxon>Bacteria</taxon>
        <taxon>Pseudomonadati</taxon>
        <taxon>Bacteroidota</taxon>
        <taxon>Bacteroidia</taxon>
        <taxon>Bacteroidales</taxon>
        <taxon>Dysgonomonadaceae</taxon>
        <taxon>Petrimonas</taxon>
    </lineage>
</organism>
<dbReference type="RefSeq" id="WP_071137894.1">
    <property type="nucleotide sequence ID" value="NZ_LT608328.1"/>
</dbReference>
<evidence type="ECO:0000259" key="1">
    <source>
        <dbReference type="Pfam" id="PF19480"/>
    </source>
</evidence>
<proteinExistence type="predicted"/>
<dbReference type="InterPro" id="IPR027565">
    <property type="entry name" value="Cupin_WbuC"/>
</dbReference>
<feature type="domain" description="Cupin fold metalloprotein WbuC cupin" evidence="1">
    <location>
        <begin position="3"/>
        <end position="82"/>
    </location>
</feature>
<reference evidence="2 3" key="1">
    <citation type="submission" date="2016-08" db="EMBL/GenBank/DDBJ databases">
        <authorList>
            <person name="Seilhamer J.J."/>
        </authorList>
    </citation>
    <scope>NUCLEOTIDE SEQUENCE [LARGE SCALE GENOMIC DNA]</scope>
    <source>
        <strain evidence="2">ING2-E5A</strain>
    </source>
</reference>
<dbReference type="CDD" id="cd07005">
    <property type="entry name" value="cupin_WbuC-like"/>
    <property type="match status" value="1"/>
</dbReference>
<dbReference type="SUPFAM" id="SSF51182">
    <property type="entry name" value="RmlC-like cupins"/>
    <property type="match status" value="1"/>
</dbReference>
<dbReference type="AlphaFoldDB" id="A0A1G4GAR1"/>
<dbReference type="KEGG" id="pmuc:ING2E5A_2845"/>
<dbReference type="STRING" id="1642646.ING2E5A_2845"/>
<name>A0A1G4GAR1_9BACT</name>
<dbReference type="Proteomes" id="UP000178485">
    <property type="component" value="Chromosome i"/>
</dbReference>
<sequence length="131" mass="14851">MLIDDDLLDKVTEQAKASPRLRMNYNLHDSLDAKAQRLLNALEPGTLLPIHRHRHTAETYIVLRGAIKVLFYDENKMLTDEFMVSPQEGSYGVHIPAGQWHTLEVLESGTVIFEVKDGPYMPLGPEDIILL</sequence>
<accession>A0A1G4GAR1</accession>
<protein>
    <recommendedName>
        <fullName evidence="1">Cupin fold metalloprotein WbuC cupin domain-containing protein</fullName>
    </recommendedName>
</protein>
<dbReference type="Pfam" id="PF19480">
    <property type="entry name" value="DUF6016"/>
    <property type="match status" value="1"/>
</dbReference>
<evidence type="ECO:0000313" key="3">
    <source>
        <dbReference type="Proteomes" id="UP000178485"/>
    </source>
</evidence>
<gene>
    <name evidence="2" type="ORF">ING2E5A_2845</name>
</gene>
<keyword evidence="3" id="KW-1185">Reference proteome</keyword>